<keyword evidence="8" id="KW-0653">Protein transport</keyword>
<keyword evidence="4" id="KW-0813">Transport</keyword>
<comment type="similarity">
    <text evidence="2">Belongs to the FliJ family.</text>
</comment>
<evidence type="ECO:0000256" key="7">
    <source>
        <dbReference type="ARBA" id="ARBA00022795"/>
    </source>
</evidence>
<evidence type="ECO:0000256" key="2">
    <source>
        <dbReference type="ARBA" id="ARBA00010004"/>
    </source>
</evidence>
<keyword evidence="9" id="KW-0472">Membrane</keyword>
<accession>A0A6N8FN94</accession>
<gene>
    <name evidence="12" type="primary">fliJ</name>
    <name evidence="12" type="ORF">GMD78_16205</name>
</gene>
<dbReference type="GO" id="GO:0044781">
    <property type="term" value="P:bacterial-type flagellum organization"/>
    <property type="evidence" value="ECO:0007669"/>
    <property type="project" value="UniProtKB-KW"/>
</dbReference>
<evidence type="ECO:0000256" key="8">
    <source>
        <dbReference type="ARBA" id="ARBA00022927"/>
    </source>
</evidence>
<dbReference type="Proteomes" id="UP000469125">
    <property type="component" value="Unassembled WGS sequence"/>
</dbReference>
<dbReference type="GO" id="GO:0006935">
    <property type="term" value="P:chemotaxis"/>
    <property type="evidence" value="ECO:0007669"/>
    <property type="project" value="UniProtKB-KW"/>
</dbReference>
<dbReference type="RefSeq" id="WP_343042393.1">
    <property type="nucleotide sequence ID" value="NZ_WOCA01000015.1"/>
</dbReference>
<evidence type="ECO:0000256" key="9">
    <source>
        <dbReference type="ARBA" id="ARBA00023136"/>
    </source>
</evidence>
<keyword evidence="13" id="KW-1185">Reference proteome</keyword>
<evidence type="ECO:0000256" key="3">
    <source>
        <dbReference type="ARBA" id="ARBA00020392"/>
    </source>
</evidence>
<dbReference type="InterPro" id="IPR012823">
    <property type="entry name" value="Flagell_FliJ"/>
</dbReference>
<evidence type="ECO:0000313" key="13">
    <source>
        <dbReference type="Proteomes" id="UP000469125"/>
    </source>
</evidence>
<reference evidence="12 13" key="1">
    <citation type="submission" date="2019-11" db="EMBL/GenBank/DDBJ databases">
        <authorList>
            <person name="Li X."/>
        </authorList>
    </citation>
    <scope>NUCLEOTIDE SEQUENCE [LARGE SCALE GENOMIC DNA]</scope>
    <source>
        <strain evidence="12 13">L9</strain>
    </source>
</reference>
<evidence type="ECO:0000256" key="11">
    <source>
        <dbReference type="SAM" id="Coils"/>
    </source>
</evidence>
<dbReference type="Pfam" id="PF02050">
    <property type="entry name" value="FliJ"/>
    <property type="match status" value="1"/>
</dbReference>
<protein>
    <recommendedName>
        <fullName evidence="3">Flagellar FliJ protein</fullName>
    </recommendedName>
</protein>
<evidence type="ECO:0000256" key="10">
    <source>
        <dbReference type="ARBA" id="ARBA00023225"/>
    </source>
</evidence>
<dbReference type="GO" id="GO:0009288">
    <property type="term" value="C:bacterial-type flagellum"/>
    <property type="evidence" value="ECO:0007669"/>
    <property type="project" value="InterPro"/>
</dbReference>
<keyword evidence="12" id="KW-0966">Cell projection</keyword>
<dbReference type="Gene3D" id="1.10.287.1700">
    <property type="match status" value="1"/>
</dbReference>
<dbReference type="GO" id="GO:0005886">
    <property type="term" value="C:plasma membrane"/>
    <property type="evidence" value="ECO:0007669"/>
    <property type="project" value="UniProtKB-SubCell"/>
</dbReference>
<keyword evidence="11" id="KW-0175">Coiled coil</keyword>
<evidence type="ECO:0000256" key="1">
    <source>
        <dbReference type="ARBA" id="ARBA00004413"/>
    </source>
</evidence>
<dbReference type="GO" id="GO:0015031">
    <property type="term" value="P:protein transport"/>
    <property type="evidence" value="ECO:0007669"/>
    <property type="project" value="UniProtKB-KW"/>
</dbReference>
<comment type="caution">
    <text evidence="12">The sequence shown here is derived from an EMBL/GenBank/DDBJ whole genome shotgun (WGS) entry which is preliminary data.</text>
</comment>
<keyword evidence="10" id="KW-1006">Bacterial flagellum protein export</keyword>
<dbReference type="GO" id="GO:0071973">
    <property type="term" value="P:bacterial-type flagellum-dependent cell motility"/>
    <property type="evidence" value="ECO:0007669"/>
    <property type="project" value="InterPro"/>
</dbReference>
<evidence type="ECO:0000256" key="6">
    <source>
        <dbReference type="ARBA" id="ARBA00022500"/>
    </source>
</evidence>
<proteinExistence type="inferred from homology"/>
<dbReference type="AlphaFoldDB" id="A0A6N8FN94"/>
<keyword evidence="12" id="KW-0969">Cilium</keyword>
<evidence type="ECO:0000256" key="4">
    <source>
        <dbReference type="ARBA" id="ARBA00022448"/>
    </source>
</evidence>
<keyword evidence="5" id="KW-1003">Cell membrane</keyword>
<dbReference type="NCBIfam" id="TIGR02473">
    <property type="entry name" value="flagell_FliJ"/>
    <property type="match status" value="1"/>
</dbReference>
<keyword evidence="12" id="KW-0282">Flagellum</keyword>
<evidence type="ECO:0000256" key="5">
    <source>
        <dbReference type="ARBA" id="ARBA00022475"/>
    </source>
</evidence>
<comment type="subcellular location">
    <subcellularLocation>
        <location evidence="1">Cell membrane</location>
        <topology evidence="1">Peripheral membrane protein</topology>
        <orientation evidence="1">Cytoplasmic side</orientation>
    </subcellularLocation>
</comment>
<keyword evidence="6" id="KW-0145">Chemotaxis</keyword>
<dbReference type="InterPro" id="IPR053716">
    <property type="entry name" value="Flag_assembly_chemotaxis_eff"/>
</dbReference>
<evidence type="ECO:0000313" key="12">
    <source>
        <dbReference type="EMBL" id="MUK89914.1"/>
    </source>
</evidence>
<feature type="coiled-coil region" evidence="11">
    <location>
        <begin position="66"/>
        <end position="100"/>
    </location>
</feature>
<keyword evidence="7" id="KW-1005">Bacterial flagellum biogenesis</keyword>
<sequence>MVNTLAIDKILNVREKEKKDAQQAYQQSVDYFERIATAMYTLLQKKERAELAYEESIQEPTQIESIIEQLNYIETLSKQIENLQRDVQLARSEMETKQSELTNAHVEVKKFEKIIEFRKRDYEKEEKRLENTMMDEVSIQQFLSCKNR</sequence>
<organism evidence="12 13">
    <name type="scientific">Ornithinibacillus caprae</name>
    <dbReference type="NCBI Taxonomy" id="2678566"/>
    <lineage>
        <taxon>Bacteria</taxon>
        <taxon>Bacillati</taxon>
        <taxon>Bacillota</taxon>
        <taxon>Bacilli</taxon>
        <taxon>Bacillales</taxon>
        <taxon>Bacillaceae</taxon>
        <taxon>Ornithinibacillus</taxon>
    </lineage>
</organism>
<dbReference type="EMBL" id="WOCA01000015">
    <property type="protein sequence ID" value="MUK89914.1"/>
    <property type="molecule type" value="Genomic_DNA"/>
</dbReference>
<name>A0A6N8FN94_9BACI</name>